<accession>A0A1E5UBJ5</accession>
<dbReference type="RefSeq" id="WP_069800337.1">
    <property type="nucleotide sequence ID" value="NZ_CP034157.1"/>
</dbReference>
<sequence>MSTAELKLNLINQIAGITDKVRLKEIMQLLKFQADESLYITNKEEKEAVKEAQNQIKNGDGISNEDVQKEITSWLEK</sequence>
<dbReference type="KEGG" id="cnr:EB819_10255"/>
<dbReference type="EMBL" id="MKGI01000078">
    <property type="protein sequence ID" value="OEL10289.1"/>
    <property type="molecule type" value="Genomic_DNA"/>
</dbReference>
<keyword evidence="2" id="KW-1185">Reference proteome</keyword>
<comment type="caution">
    <text evidence="1">The sequence shown here is derived from an EMBL/GenBank/DDBJ whole genome shotgun (WGS) entry which is preliminary data.</text>
</comment>
<dbReference type="AlphaFoldDB" id="A0A1E5UBJ5"/>
<name>A0A1E5UBJ5_9FLAO</name>
<reference evidence="1 2" key="1">
    <citation type="submission" date="2016-09" db="EMBL/GenBank/DDBJ databases">
        <authorList>
            <person name="Capua I."/>
            <person name="De Benedictis P."/>
            <person name="Joannis T."/>
            <person name="Lombin L.H."/>
            <person name="Cattoli G."/>
        </authorList>
    </citation>
    <scope>NUCLEOTIDE SEQUENCE [LARGE SCALE GENOMIC DNA]</scope>
    <source>
        <strain evidence="1 2">NRS-1</strain>
    </source>
</reference>
<evidence type="ECO:0000313" key="2">
    <source>
        <dbReference type="Proteomes" id="UP000095601"/>
    </source>
</evidence>
<dbReference type="PATRIC" id="fig|237258.4.peg.834"/>
<organism evidence="1 2">
    <name type="scientific">Cloacibacterium normanense</name>
    <dbReference type="NCBI Taxonomy" id="237258"/>
    <lineage>
        <taxon>Bacteria</taxon>
        <taxon>Pseudomonadati</taxon>
        <taxon>Bacteroidota</taxon>
        <taxon>Flavobacteriia</taxon>
        <taxon>Flavobacteriales</taxon>
        <taxon>Weeksellaceae</taxon>
    </lineage>
</organism>
<evidence type="ECO:0000313" key="1">
    <source>
        <dbReference type="EMBL" id="OEL10289.1"/>
    </source>
</evidence>
<dbReference type="STRING" id="237258.SAMN04489756_10581"/>
<dbReference type="OrthoDB" id="1122787at2"/>
<dbReference type="Proteomes" id="UP000095601">
    <property type="component" value="Unassembled WGS sequence"/>
</dbReference>
<protein>
    <submittedName>
        <fullName evidence="1">Uncharacterized protein</fullName>
    </submittedName>
</protein>
<gene>
    <name evidence="1" type="ORF">BHF72_0653</name>
</gene>
<proteinExistence type="predicted"/>